<name>A0ABS5JUS7_9BACT</name>
<dbReference type="Pfam" id="PF01370">
    <property type="entry name" value="Epimerase"/>
    <property type="match status" value="1"/>
</dbReference>
<evidence type="ECO:0000259" key="3">
    <source>
        <dbReference type="Pfam" id="PF08338"/>
    </source>
</evidence>
<comment type="similarity">
    <text evidence="1">Belongs to the NAD(P)-dependent epimerase/dehydratase family. SDR39U1 subfamily.</text>
</comment>
<dbReference type="NCBIfam" id="TIGR01777">
    <property type="entry name" value="yfcH"/>
    <property type="match status" value="1"/>
</dbReference>
<gene>
    <name evidence="4" type="ORF">KEM10_09815</name>
</gene>
<protein>
    <submittedName>
        <fullName evidence="4">TIGR01777 family oxidoreductase</fullName>
    </submittedName>
</protein>
<dbReference type="Pfam" id="PF08338">
    <property type="entry name" value="DUF1731"/>
    <property type="match status" value="1"/>
</dbReference>
<dbReference type="InterPro" id="IPR001509">
    <property type="entry name" value="Epimerase_deHydtase"/>
</dbReference>
<evidence type="ECO:0000259" key="2">
    <source>
        <dbReference type="Pfam" id="PF01370"/>
    </source>
</evidence>
<dbReference type="SUPFAM" id="SSF51735">
    <property type="entry name" value="NAD(P)-binding Rossmann-fold domains"/>
    <property type="match status" value="1"/>
</dbReference>
<dbReference type="PANTHER" id="PTHR11092">
    <property type="entry name" value="SUGAR NUCLEOTIDE EPIMERASE RELATED"/>
    <property type="match status" value="1"/>
</dbReference>
<dbReference type="Proteomes" id="UP000708576">
    <property type="component" value="Unassembled WGS sequence"/>
</dbReference>
<evidence type="ECO:0000313" key="5">
    <source>
        <dbReference type="Proteomes" id="UP000708576"/>
    </source>
</evidence>
<dbReference type="RefSeq" id="WP_212215811.1">
    <property type="nucleotide sequence ID" value="NZ_JAGUCO010000005.1"/>
</dbReference>
<feature type="domain" description="NAD-dependent epimerase/dehydratase" evidence="2">
    <location>
        <begin position="7"/>
        <end position="213"/>
    </location>
</feature>
<accession>A0ABS5JUS7</accession>
<dbReference type="InterPro" id="IPR013549">
    <property type="entry name" value="DUF1731"/>
</dbReference>
<dbReference type="Gene3D" id="3.40.50.720">
    <property type="entry name" value="NAD(P)-binding Rossmann-like Domain"/>
    <property type="match status" value="1"/>
</dbReference>
<proteinExistence type="inferred from homology"/>
<dbReference type="PANTHER" id="PTHR11092:SF0">
    <property type="entry name" value="EPIMERASE FAMILY PROTEIN SDR39U1"/>
    <property type="match status" value="1"/>
</dbReference>
<keyword evidence="5" id="KW-1185">Reference proteome</keyword>
<feature type="domain" description="DUF1731" evidence="3">
    <location>
        <begin position="241"/>
        <end position="287"/>
    </location>
</feature>
<evidence type="ECO:0000313" key="4">
    <source>
        <dbReference type="EMBL" id="MBS2098578.1"/>
    </source>
</evidence>
<dbReference type="EMBL" id="JAGUCO010000005">
    <property type="protein sequence ID" value="MBS2098578.1"/>
    <property type="molecule type" value="Genomic_DNA"/>
</dbReference>
<organism evidence="4 5">
    <name type="scientific">Carboxylicivirga linearis</name>
    <dbReference type="NCBI Taxonomy" id="1628157"/>
    <lineage>
        <taxon>Bacteria</taxon>
        <taxon>Pseudomonadati</taxon>
        <taxon>Bacteroidota</taxon>
        <taxon>Bacteroidia</taxon>
        <taxon>Marinilabiliales</taxon>
        <taxon>Marinilabiliaceae</taxon>
        <taxon>Carboxylicivirga</taxon>
    </lineage>
</organism>
<dbReference type="InterPro" id="IPR036291">
    <property type="entry name" value="NAD(P)-bd_dom_sf"/>
</dbReference>
<reference evidence="4 5" key="1">
    <citation type="journal article" date="2015" name="Int. J. Syst. Evol. Microbiol.">
        <title>Carboxylicivirga linearis sp. nov., isolated from a sea cucumber culture pond.</title>
        <authorList>
            <person name="Wang F.Q."/>
            <person name="Zhou Y.X."/>
            <person name="Lin X.Z."/>
            <person name="Chen G.J."/>
            <person name="Du Z.J."/>
        </authorList>
    </citation>
    <scope>NUCLEOTIDE SEQUENCE [LARGE SCALE GENOMIC DNA]</scope>
    <source>
        <strain evidence="4 5">FB218</strain>
    </source>
</reference>
<comment type="caution">
    <text evidence="4">The sequence shown here is derived from an EMBL/GenBank/DDBJ whole genome shotgun (WGS) entry which is preliminary data.</text>
</comment>
<evidence type="ECO:0000256" key="1">
    <source>
        <dbReference type="ARBA" id="ARBA00009353"/>
    </source>
</evidence>
<sequence length="288" mass="32011">MEGKEKIAISGATGFIGKKLVDFLEQNGYQVLKLNRAILHNPAELTKAINGSDAVINLAGHSIAKKWNEKTKRKILYSRLNVTRRIVDAVEAAVDKPDVVISASAVGIYDAFEVHDEFSTSYADDFLGEVCQKWEAEALRISNVKNVRLCLIRLGAVLGKEGGAFPKLIKPFKFGFGSTLGDGHQVFPFIHIKDVLSGIWYLLKREASGGIYNFVAPEMISNLEFSIALAEKLNRPLWLKVPEFALRMILGEGANFLLVGQKVVPKRMLKDDFHFSYPTLESILNDLC</sequence>
<dbReference type="InterPro" id="IPR010099">
    <property type="entry name" value="SDR39U1"/>
</dbReference>